<organism evidence="1">
    <name type="scientific">Rhizophagus irregularis (strain DAOM 181602 / DAOM 197198 / MUCL 43194)</name>
    <name type="common">Arbuscular mycorrhizal fungus</name>
    <name type="synonym">Glomus intraradices</name>
    <dbReference type="NCBI Taxonomy" id="747089"/>
    <lineage>
        <taxon>Eukaryota</taxon>
        <taxon>Fungi</taxon>
        <taxon>Fungi incertae sedis</taxon>
        <taxon>Mucoromycota</taxon>
        <taxon>Glomeromycotina</taxon>
        <taxon>Glomeromycetes</taxon>
        <taxon>Glomerales</taxon>
        <taxon>Glomeraceae</taxon>
        <taxon>Rhizophagus</taxon>
    </lineage>
</organism>
<dbReference type="AlphaFoldDB" id="U9T2V4"/>
<proteinExistence type="predicted"/>
<accession>U9T2V4</accession>
<sequence>MNTITSIGSPLAYNQFLLQQEFYNVFMKKFPELKYLDMKSIKHQIFYFPEARIRLESLCELKCDTSIDSSYFYGLVQLCQYIQRLIVVNSDPNDYHGIAELIRVQKNLKYFEWKDDHDFYISGSDSYGEILLALEKNASTINHLNIYFMFINNRTLQKVLPKLLKLKTLVTSFVRFNEEQLKMCIYRDLEVFKIDYYELKAASIIIENSGGRIKKIFLESSYEFDDFIDNFNDDSLNFIRKVYENCLSIESLSLVLPSSKQHFNEVENLLKKCKNLKSLLLAIYMNAYVRPEEKLLLENGKELLKIINKSTPTNLREIRFLYDVKFSLETLEEFFKKWKGQHKLSILTCQPIYREQNYVILINKYRNNGVIKDFRYESFDNVVNMDFKI</sequence>
<gene>
    <name evidence="1" type="ORF">GLOINDRAFT_7245</name>
</gene>
<reference evidence="1" key="1">
    <citation type="submission" date="2013-07" db="EMBL/GenBank/DDBJ databases">
        <title>The genome of an arbuscular mycorrhizal fungus provides insights into the evolution of the oldest plant symbiosis.</title>
        <authorList>
            <consortium name="DOE Joint Genome Institute"/>
            <person name="Tisserant E."/>
            <person name="Malbreil M."/>
            <person name="Kuo A."/>
            <person name="Kohler A."/>
            <person name="Symeonidi A."/>
            <person name="Balestrini R."/>
            <person name="Charron P."/>
            <person name="Duensing N."/>
            <person name="Frei-dit-Frey N."/>
            <person name="Gianinazzi-Pearson V."/>
            <person name="Gilbert B."/>
            <person name="Handa Y."/>
            <person name="Hijri M."/>
            <person name="Kaul R."/>
            <person name="Kawaguchi M."/>
            <person name="Krajinski F."/>
            <person name="Lammers P."/>
            <person name="Lapierre D."/>
            <person name="Masclaux F.G."/>
            <person name="Murat C."/>
            <person name="Morin E."/>
            <person name="Ndikumana S."/>
            <person name="Pagni M."/>
            <person name="Petitpierre D."/>
            <person name="Requena N."/>
            <person name="Rosikiewicz P."/>
            <person name="Riley R."/>
            <person name="Saito K."/>
            <person name="San Clemente H."/>
            <person name="Shapiro H."/>
            <person name="van Tuinen D."/>
            <person name="Becard G."/>
            <person name="Bonfante P."/>
            <person name="Paszkowski U."/>
            <person name="Shachar-Hill Y."/>
            <person name="Young J.P."/>
            <person name="Sanders I.R."/>
            <person name="Henrissat B."/>
            <person name="Rensing S.A."/>
            <person name="Grigoriev I.V."/>
            <person name="Corradi N."/>
            <person name="Roux C."/>
            <person name="Martin F."/>
        </authorList>
    </citation>
    <scope>NUCLEOTIDE SEQUENCE</scope>
    <source>
        <strain evidence="1">DAOM 197198</strain>
    </source>
</reference>
<protein>
    <recommendedName>
        <fullName evidence="2">F-box domain-containing protein</fullName>
    </recommendedName>
</protein>
<dbReference type="InterPro" id="IPR032675">
    <property type="entry name" value="LRR_dom_sf"/>
</dbReference>
<dbReference type="Gene3D" id="3.80.10.10">
    <property type="entry name" value="Ribonuclease Inhibitor"/>
    <property type="match status" value="1"/>
</dbReference>
<evidence type="ECO:0008006" key="2">
    <source>
        <dbReference type="Google" id="ProtNLM"/>
    </source>
</evidence>
<name>U9T2V4_RHIID</name>
<dbReference type="SUPFAM" id="SSF52047">
    <property type="entry name" value="RNI-like"/>
    <property type="match status" value="1"/>
</dbReference>
<dbReference type="EMBL" id="KI296266">
    <property type="protein sequence ID" value="ESA01707.1"/>
    <property type="molecule type" value="Genomic_DNA"/>
</dbReference>
<dbReference type="HOGENOM" id="CLU_028913_8_1_1"/>
<evidence type="ECO:0000313" key="1">
    <source>
        <dbReference type="EMBL" id="ESA01707.1"/>
    </source>
</evidence>